<keyword evidence="6 10" id="KW-0547">Nucleotide-binding</keyword>
<feature type="binding site" evidence="10">
    <location>
        <begin position="18"/>
        <end position="25"/>
    </location>
    <ligand>
        <name>ATP</name>
        <dbReference type="ChEBI" id="CHEBI:30616"/>
    </ligand>
</feature>
<sequence>MGEGMREHRKIPLLVLCGPTGSGKTALAVRLAETWPMEVISADSRQVFRGMDIGTAKATPEERACVPHHLIDLVDPDQDFSAADFAERGRDAVAQIVARGHRPLLVGGTGFYIRALTQGLLDAPAGDAALRQELHAFAEAQGPQALWRRLQTVDPEAAAQIHPNNLVRVVRALEVFSLTGKPISQLQAQHGFDDRPYALLKIAVMPPREELFRRIDQRVEAMVAAGLFEETAELLRRGYGSELKSMRTLGYQEAAACLRGEISCERAVEMIQLHTRQFAKRQLTWFRKDPEIIWVDSLREFATILQLIEKFYS</sequence>
<feature type="site" description="Interaction with substrate tRNA" evidence="10">
    <location>
        <position position="131"/>
    </location>
</feature>
<reference evidence="14 15" key="1">
    <citation type="submission" date="2016-10" db="EMBL/GenBank/DDBJ databases">
        <authorList>
            <person name="de Groot N.N."/>
        </authorList>
    </citation>
    <scope>NUCLEOTIDE SEQUENCE [LARGE SCALE GENOMIC DNA]</scope>
    <source>
        <strain evidence="14 15">DSM 17813</strain>
    </source>
</reference>
<dbReference type="InterPro" id="IPR027417">
    <property type="entry name" value="P-loop_NTPase"/>
</dbReference>
<dbReference type="HAMAP" id="MF_00185">
    <property type="entry name" value="IPP_trans"/>
    <property type="match status" value="1"/>
</dbReference>
<evidence type="ECO:0000256" key="5">
    <source>
        <dbReference type="ARBA" id="ARBA00022694"/>
    </source>
</evidence>
<evidence type="ECO:0000256" key="3">
    <source>
        <dbReference type="ARBA" id="ARBA00005842"/>
    </source>
</evidence>
<evidence type="ECO:0000256" key="9">
    <source>
        <dbReference type="ARBA" id="ARBA00049563"/>
    </source>
</evidence>
<protein>
    <recommendedName>
        <fullName evidence="10">tRNA dimethylallyltransferase</fullName>
        <ecNumber evidence="10">2.5.1.75</ecNumber>
    </recommendedName>
    <alternativeName>
        <fullName evidence="10">Dimethylallyl diphosphate:tRNA dimethylallyltransferase</fullName>
        <shortName evidence="10">DMAPP:tRNA dimethylallyltransferase</shortName>
        <shortName evidence="10">DMATase</shortName>
    </alternativeName>
    <alternativeName>
        <fullName evidence="10">Isopentenyl-diphosphate:tRNA isopentenyltransferase</fullName>
        <shortName evidence="10">IPP transferase</shortName>
        <shortName evidence="10">IPPT</shortName>
        <shortName evidence="10">IPTase</shortName>
    </alternativeName>
</protein>
<comment type="cofactor">
    <cofactor evidence="1 10">
        <name>Mg(2+)</name>
        <dbReference type="ChEBI" id="CHEBI:18420"/>
    </cofactor>
</comment>
<dbReference type="PANTHER" id="PTHR11088">
    <property type="entry name" value="TRNA DIMETHYLALLYLTRANSFERASE"/>
    <property type="match status" value="1"/>
</dbReference>
<evidence type="ECO:0000256" key="6">
    <source>
        <dbReference type="ARBA" id="ARBA00022741"/>
    </source>
</evidence>
<keyword evidence="5 10" id="KW-0819">tRNA processing</keyword>
<feature type="binding site" evidence="10">
    <location>
        <begin position="20"/>
        <end position="25"/>
    </location>
    <ligand>
        <name>substrate</name>
    </ligand>
</feature>
<dbReference type="STRING" id="392333.SAMN05660860_00861"/>
<accession>A0A1G9KUL0</accession>
<evidence type="ECO:0000256" key="11">
    <source>
        <dbReference type="RuleBase" id="RU003783"/>
    </source>
</evidence>
<gene>
    <name evidence="10" type="primary">miaA</name>
    <name evidence="14" type="ORF">SAMN05660860_00861</name>
</gene>
<evidence type="ECO:0000256" key="8">
    <source>
        <dbReference type="ARBA" id="ARBA00022842"/>
    </source>
</evidence>
<evidence type="ECO:0000313" key="15">
    <source>
        <dbReference type="Proteomes" id="UP000182146"/>
    </source>
</evidence>
<comment type="function">
    <text evidence="2 10 12">Catalyzes the transfer of a dimethylallyl group onto the adenine at position 37 in tRNAs that read codons beginning with uridine, leading to the formation of N6-(dimethylallyl)adenosine (i(6)A).</text>
</comment>
<dbReference type="EC" id="2.5.1.75" evidence="10"/>
<evidence type="ECO:0000256" key="2">
    <source>
        <dbReference type="ARBA" id="ARBA00003213"/>
    </source>
</evidence>
<dbReference type="GO" id="GO:0052381">
    <property type="term" value="F:tRNA dimethylallyltransferase activity"/>
    <property type="evidence" value="ECO:0007669"/>
    <property type="project" value="UniProtKB-UniRule"/>
</dbReference>
<dbReference type="InterPro" id="IPR018022">
    <property type="entry name" value="IPT"/>
</dbReference>
<keyword evidence="7 10" id="KW-0067">ATP-binding</keyword>
<name>A0A1G9KUL0_9BACT</name>
<evidence type="ECO:0000256" key="4">
    <source>
        <dbReference type="ARBA" id="ARBA00022679"/>
    </source>
</evidence>
<dbReference type="Gene3D" id="3.40.50.300">
    <property type="entry name" value="P-loop containing nucleotide triphosphate hydrolases"/>
    <property type="match status" value="1"/>
</dbReference>
<evidence type="ECO:0000256" key="10">
    <source>
        <dbReference type="HAMAP-Rule" id="MF_00185"/>
    </source>
</evidence>
<dbReference type="GO" id="GO:0005524">
    <property type="term" value="F:ATP binding"/>
    <property type="evidence" value="ECO:0007669"/>
    <property type="project" value="UniProtKB-UniRule"/>
</dbReference>
<dbReference type="EMBL" id="FNGU01000001">
    <property type="protein sequence ID" value="SDL53187.1"/>
    <property type="molecule type" value="Genomic_DNA"/>
</dbReference>
<comment type="subunit">
    <text evidence="10">Monomer.</text>
</comment>
<dbReference type="GO" id="GO:0006400">
    <property type="term" value="P:tRNA modification"/>
    <property type="evidence" value="ECO:0007669"/>
    <property type="project" value="TreeGrafter"/>
</dbReference>
<organism evidence="14 15">
    <name type="scientific">Geoalkalibacter ferrihydriticus</name>
    <dbReference type="NCBI Taxonomy" id="392333"/>
    <lineage>
        <taxon>Bacteria</taxon>
        <taxon>Pseudomonadati</taxon>
        <taxon>Thermodesulfobacteriota</taxon>
        <taxon>Desulfuromonadia</taxon>
        <taxon>Desulfuromonadales</taxon>
        <taxon>Geoalkalibacteraceae</taxon>
        <taxon>Geoalkalibacter</taxon>
    </lineage>
</organism>
<evidence type="ECO:0000256" key="7">
    <source>
        <dbReference type="ARBA" id="ARBA00022840"/>
    </source>
</evidence>
<evidence type="ECO:0000256" key="12">
    <source>
        <dbReference type="RuleBase" id="RU003784"/>
    </source>
</evidence>
<comment type="caution">
    <text evidence="10">Lacks conserved residue(s) required for the propagation of feature annotation.</text>
</comment>
<dbReference type="InterPro" id="IPR039657">
    <property type="entry name" value="Dimethylallyltransferase"/>
</dbReference>
<comment type="catalytic activity">
    <reaction evidence="9 10 11">
        <text>adenosine(37) in tRNA + dimethylallyl diphosphate = N(6)-dimethylallyladenosine(37) in tRNA + diphosphate</text>
        <dbReference type="Rhea" id="RHEA:26482"/>
        <dbReference type="Rhea" id="RHEA-COMP:10162"/>
        <dbReference type="Rhea" id="RHEA-COMP:10375"/>
        <dbReference type="ChEBI" id="CHEBI:33019"/>
        <dbReference type="ChEBI" id="CHEBI:57623"/>
        <dbReference type="ChEBI" id="CHEBI:74411"/>
        <dbReference type="ChEBI" id="CHEBI:74415"/>
        <dbReference type="EC" id="2.5.1.75"/>
    </reaction>
</comment>
<dbReference type="NCBIfam" id="TIGR00174">
    <property type="entry name" value="miaA"/>
    <property type="match status" value="1"/>
</dbReference>
<feature type="site" description="Interaction with substrate tRNA" evidence="10">
    <location>
        <position position="109"/>
    </location>
</feature>
<evidence type="ECO:0000256" key="13">
    <source>
        <dbReference type="RuleBase" id="RU003785"/>
    </source>
</evidence>
<keyword evidence="4 10" id="KW-0808">Transferase</keyword>
<comment type="similarity">
    <text evidence="3 10 13">Belongs to the IPP transferase family.</text>
</comment>
<dbReference type="PANTHER" id="PTHR11088:SF60">
    <property type="entry name" value="TRNA DIMETHYLALLYLTRANSFERASE"/>
    <property type="match status" value="1"/>
</dbReference>
<evidence type="ECO:0000256" key="1">
    <source>
        <dbReference type="ARBA" id="ARBA00001946"/>
    </source>
</evidence>
<dbReference type="Gene3D" id="1.10.20.140">
    <property type="match status" value="1"/>
</dbReference>
<evidence type="ECO:0000313" key="14">
    <source>
        <dbReference type="EMBL" id="SDL53187.1"/>
    </source>
</evidence>
<feature type="region of interest" description="Interaction with substrate tRNA" evidence="10">
    <location>
        <begin position="43"/>
        <end position="46"/>
    </location>
</feature>
<keyword evidence="8 10" id="KW-0460">Magnesium</keyword>
<dbReference type="AlphaFoldDB" id="A0A1G9KUL0"/>
<dbReference type="Pfam" id="PF01715">
    <property type="entry name" value="IPPT"/>
    <property type="match status" value="1"/>
</dbReference>
<dbReference type="Proteomes" id="UP000182146">
    <property type="component" value="Unassembled WGS sequence"/>
</dbReference>
<proteinExistence type="inferred from homology"/>
<dbReference type="SUPFAM" id="SSF52540">
    <property type="entry name" value="P-loop containing nucleoside triphosphate hydrolases"/>
    <property type="match status" value="2"/>
</dbReference>
<dbReference type="FunFam" id="1.10.20.140:FF:000001">
    <property type="entry name" value="tRNA dimethylallyltransferase"/>
    <property type="match status" value="1"/>
</dbReference>